<reference evidence="1 2" key="1">
    <citation type="submission" date="2018-10" db="EMBL/GenBank/DDBJ databases">
        <title>Isolation of pseudouridimycin from Streptomyces albus DSM 40763.</title>
        <authorList>
            <person name="Rosenqvist P."/>
            <person name="Metsae-Ketelae M."/>
            <person name="Virta P."/>
        </authorList>
    </citation>
    <scope>NUCLEOTIDE SEQUENCE [LARGE SCALE GENOMIC DNA]</scope>
    <source>
        <strain evidence="1 2">DSM 40763</strain>
    </source>
</reference>
<dbReference type="EMBL" id="RCIY01000120">
    <property type="protein sequence ID" value="TGG74751.1"/>
    <property type="molecule type" value="Genomic_DNA"/>
</dbReference>
<accession>A0A6C1BW38</accession>
<name>A0A6C1BW38_9ACTN</name>
<organism evidence="1 2">
    <name type="scientific">Streptomyces albus</name>
    <dbReference type="NCBI Taxonomy" id="1888"/>
    <lineage>
        <taxon>Bacteria</taxon>
        <taxon>Bacillati</taxon>
        <taxon>Actinomycetota</taxon>
        <taxon>Actinomycetes</taxon>
        <taxon>Kitasatosporales</taxon>
        <taxon>Streptomycetaceae</taxon>
        <taxon>Streptomyces</taxon>
    </lineage>
</organism>
<evidence type="ECO:0000313" key="1">
    <source>
        <dbReference type="EMBL" id="TGG74751.1"/>
    </source>
</evidence>
<sequence>MQMNGARRLAVVASAVGMLMAVPAGMASAHGGDSDAGPGGVLSNLSGRNSSGHANLCGTGKLALFKDRTCVAADTGKGGGGDQAGPSGGVLSNLLFARNASGHSNNCGNETVSVLSRTTCVTVDRTGY</sequence>
<gene>
    <name evidence="1" type="ORF">D8771_34755</name>
</gene>
<dbReference type="Proteomes" id="UP000298111">
    <property type="component" value="Unassembled WGS sequence"/>
</dbReference>
<dbReference type="RefSeq" id="WP_037612551.1">
    <property type="nucleotide sequence ID" value="NZ_CP048875.1"/>
</dbReference>
<dbReference type="AlphaFoldDB" id="A0A6C1BW38"/>
<dbReference type="GeneID" id="75185520"/>
<proteinExistence type="predicted"/>
<comment type="caution">
    <text evidence="1">The sequence shown here is derived from an EMBL/GenBank/DDBJ whole genome shotgun (WGS) entry which is preliminary data.</text>
</comment>
<evidence type="ECO:0000313" key="2">
    <source>
        <dbReference type="Proteomes" id="UP000298111"/>
    </source>
</evidence>
<protein>
    <submittedName>
        <fullName evidence="1">Uncharacterized protein</fullName>
    </submittedName>
</protein>